<keyword evidence="3" id="KW-1185">Reference proteome</keyword>
<reference evidence="2 3" key="1">
    <citation type="journal article" date="2019" name="Int. J. Syst. Evol. Microbiol.">
        <title>The Global Catalogue of Microorganisms (GCM) 10K type strain sequencing project: providing services to taxonomists for standard genome sequencing and annotation.</title>
        <authorList>
            <consortium name="The Broad Institute Genomics Platform"/>
            <consortium name="The Broad Institute Genome Sequencing Center for Infectious Disease"/>
            <person name="Wu L."/>
            <person name="Ma J."/>
        </authorList>
    </citation>
    <scope>NUCLEOTIDE SEQUENCE [LARGE SCALE GENOMIC DNA]</scope>
    <source>
        <strain evidence="2 3">YIM 94188</strain>
    </source>
</reference>
<organism evidence="2 3">
    <name type="scientific">Halopelagius fulvigenes</name>
    <dbReference type="NCBI Taxonomy" id="1198324"/>
    <lineage>
        <taxon>Archaea</taxon>
        <taxon>Methanobacteriati</taxon>
        <taxon>Methanobacteriota</taxon>
        <taxon>Stenosarchaea group</taxon>
        <taxon>Halobacteria</taxon>
        <taxon>Halobacteriales</taxon>
        <taxon>Haloferacaceae</taxon>
    </lineage>
</organism>
<dbReference type="RefSeq" id="WP_379692518.1">
    <property type="nucleotide sequence ID" value="NZ_JBHSXH010000009.1"/>
</dbReference>
<dbReference type="AlphaFoldDB" id="A0ABD5TTY4"/>
<accession>A0ABD5TTY4</accession>
<sequence length="261" mass="27440">MDDAVRARDTAREVLDDIEPERLREVLFDRLADTSMTPAVLTLLSARALDPGMDADADAAEKSSAGRRTNAGDTDGIAKQAAGVQLIYEGLRLTRSLAHDVPWTTMTDDSDIAEGTSASSRAKPDDIAADLDVLAADVLVSRGFYLLARTDAATRAVEVVRAFGRDQTHRRAEGADTAALDRNLEADIFALAVLTGTTAVGGEASPALLEYATDLGRECDVEDGLAPAATAFSEATTDRIASLSAAEAGSDERVPSSATDR</sequence>
<dbReference type="Proteomes" id="UP001596408">
    <property type="component" value="Unassembled WGS sequence"/>
</dbReference>
<evidence type="ECO:0008006" key="4">
    <source>
        <dbReference type="Google" id="ProtNLM"/>
    </source>
</evidence>
<comment type="caution">
    <text evidence="2">The sequence shown here is derived from an EMBL/GenBank/DDBJ whole genome shotgun (WGS) entry which is preliminary data.</text>
</comment>
<gene>
    <name evidence="2" type="ORF">ACFQEV_02975</name>
</gene>
<evidence type="ECO:0000313" key="2">
    <source>
        <dbReference type="EMBL" id="MFC6823959.1"/>
    </source>
</evidence>
<dbReference type="EMBL" id="JBHSXH010000009">
    <property type="protein sequence ID" value="MFC6823959.1"/>
    <property type="molecule type" value="Genomic_DNA"/>
</dbReference>
<feature type="region of interest" description="Disordered" evidence="1">
    <location>
        <begin position="55"/>
        <end position="74"/>
    </location>
</feature>
<name>A0ABD5TTY4_9EURY</name>
<evidence type="ECO:0000313" key="3">
    <source>
        <dbReference type="Proteomes" id="UP001596408"/>
    </source>
</evidence>
<evidence type="ECO:0000256" key="1">
    <source>
        <dbReference type="SAM" id="MobiDB-lite"/>
    </source>
</evidence>
<protein>
    <recommendedName>
        <fullName evidence="4">Polyprenyl synthetase</fullName>
    </recommendedName>
</protein>
<dbReference type="Pfam" id="PF23426">
    <property type="entry name" value="DUF7114"/>
    <property type="match status" value="1"/>
</dbReference>
<dbReference type="InterPro" id="IPR055538">
    <property type="entry name" value="DUF7114"/>
</dbReference>
<proteinExistence type="predicted"/>